<organism evidence="2 3">
    <name type="scientific">Nocardioides simplex</name>
    <name type="common">Arthrobacter simplex</name>
    <dbReference type="NCBI Taxonomy" id="2045"/>
    <lineage>
        <taxon>Bacteria</taxon>
        <taxon>Bacillati</taxon>
        <taxon>Actinomycetota</taxon>
        <taxon>Actinomycetes</taxon>
        <taxon>Propionibacteriales</taxon>
        <taxon>Nocardioidaceae</taxon>
        <taxon>Pimelobacter</taxon>
    </lineage>
</organism>
<proteinExistence type="predicted"/>
<evidence type="ECO:0000313" key="2">
    <source>
        <dbReference type="EMBL" id="AJR17990.1"/>
    </source>
</evidence>
<dbReference type="Proteomes" id="UP000030300">
    <property type="component" value="Chromosome"/>
</dbReference>
<feature type="compositionally biased region" description="Low complexity" evidence="1">
    <location>
        <begin position="28"/>
        <end position="47"/>
    </location>
</feature>
<dbReference type="STRING" id="2045.KR76_00008"/>
<dbReference type="AlphaFoldDB" id="A0A0C5X9T7"/>
<evidence type="ECO:0000256" key="1">
    <source>
        <dbReference type="SAM" id="MobiDB-lite"/>
    </source>
</evidence>
<dbReference type="EMBL" id="CP009896">
    <property type="protein sequence ID" value="AJR17990.1"/>
    <property type="molecule type" value="Genomic_DNA"/>
</dbReference>
<dbReference type="HOGENOM" id="CLU_3027765_0_0_11"/>
<protein>
    <submittedName>
        <fullName evidence="2">Uncharacterized protein</fullName>
    </submittedName>
</protein>
<keyword evidence="3" id="KW-1185">Reference proteome</keyword>
<name>A0A0C5X9T7_NOCSI</name>
<reference evidence="2 3" key="1">
    <citation type="journal article" date="2015" name="Genome Announc.">
        <title>Complete Genome Sequence of Steroid-Transforming Nocardioides simplex VKM Ac-2033D.</title>
        <authorList>
            <person name="Shtratnikova V.Y."/>
            <person name="Schelkunov M.I."/>
            <person name="Pekov Y.A."/>
            <person name="Fokina V.V."/>
            <person name="Logacheva M.D."/>
            <person name="Sokolov S.L."/>
            <person name="Bragin E.Y."/>
            <person name="Ashapkin V.V."/>
            <person name="Donova M.V."/>
        </authorList>
    </citation>
    <scope>NUCLEOTIDE SEQUENCE [LARGE SCALE GENOMIC DNA]</scope>
    <source>
        <strain evidence="2 3">VKM Ac-2033D</strain>
    </source>
</reference>
<gene>
    <name evidence="2" type="ORF">KR76_00008</name>
</gene>
<feature type="region of interest" description="Disordered" evidence="1">
    <location>
        <begin position="21"/>
        <end position="55"/>
    </location>
</feature>
<accession>A0A0C5X9T7</accession>
<dbReference type="RefSeq" id="WP_158510148.1">
    <property type="nucleotide sequence ID" value="NZ_BJMC01000016.1"/>
</dbReference>
<dbReference type="GeneID" id="96612780"/>
<sequence length="55" mass="6177">MTPDEQAARRLAHAERRWLADARARLSTHPTAPPTRAIRATRAARPTPTHPEADR</sequence>
<evidence type="ECO:0000313" key="3">
    <source>
        <dbReference type="Proteomes" id="UP000030300"/>
    </source>
</evidence>
<dbReference type="KEGG" id="psim:KR76_00008"/>